<feature type="compositionally biased region" description="Basic and acidic residues" evidence="1">
    <location>
        <begin position="122"/>
        <end position="133"/>
    </location>
</feature>
<accession>A0ABD3GDR0</accession>
<feature type="region of interest" description="Disordered" evidence="1">
    <location>
        <begin position="89"/>
        <end position="133"/>
    </location>
</feature>
<evidence type="ECO:0000313" key="3">
    <source>
        <dbReference type="Proteomes" id="UP001633002"/>
    </source>
</evidence>
<dbReference type="AlphaFoldDB" id="A0ABD3GDR0"/>
<name>A0ABD3GDR0_9MARC</name>
<reference evidence="2 3" key="1">
    <citation type="submission" date="2024-09" db="EMBL/GenBank/DDBJ databases">
        <title>Chromosome-scale assembly of Riccia sorocarpa.</title>
        <authorList>
            <person name="Paukszto L."/>
        </authorList>
    </citation>
    <scope>NUCLEOTIDE SEQUENCE [LARGE SCALE GENOMIC DNA]</scope>
    <source>
        <strain evidence="2">LP-2024</strain>
        <tissue evidence="2">Aerial parts of the thallus</tissue>
    </source>
</reference>
<dbReference type="EMBL" id="JBJQOH010000008">
    <property type="protein sequence ID" value="KAL3676589.1"/>
    <property type="molecule type" value="Genomic_DNA"/>
</dbReference>
<sequence length="133" mass="15001">MHRFPERAKLTAAETVATNPLQRPVAATTVKASRVETKENLVSQMSGAKEKLSKTTAYKMMHPFSNEARDQATEKAKTVKQDIQQNQANIRSAAHHQAEEEIIRNTNPMRVPESPLTAQPEKVQDWNDDHGRE</sequence>
<evidence type="ECO:0000256" key="1">
    <source>
        <dbReference type="SAM" id="MobiDB-lite"/>
    </source>
</evidence>
<keyword evidence="3" id="KW-1185">Reference proteome</keyword>
<organism evidence="2 3">
    <name type="scientific">Riccia sorocarpa</name>
    <dbReference type="NCBI Taxonomy" id="122646"/>
    <lineage>
        <taxon>Eukaryota</taxon>
        <taxon>Viridiplantae</taxon>
        <taxon>Streptophyta</taxon>
        <taxon>Embryophyta</taxon>
        <taxon>Marchantiophyta</taxon>
        <taxon>Marchantiopsida</taxon>
        <taxon>Marchantiidae</taxon>
        <taxon>Marchantiales</taxon>
        <taxon>Ricciaceae</taxon>
        <taxon>Riccia</taxon>
    </lineage>
</organism>
<evidence type="ECO:0000313" key="2">
    <source>
        <dbReference type="EMBL" id="KAL3676589.1"/>
    </source>
</evidence>
<comment type="caution">
    <text evidence="2">The sequence shown here is derived from an EMBL/GenBank/DDBJ whole genome shotgun (WGS) entry which is preliminary data.</text>
</comment>
<proteinExistence type="predicted"/>
<dbReference type="Proteomes" id="UP001633002">
    <property type="component" value="Unassembled WGS sequence"/>
</dbReference>
<feature type="compositionally biased region" description="Basic and acidic residues" evidence="1">
    <location>
        <begin position="67"/>
        <end position="80"/>
    </location>
</feature>
<feature type="region of interest" description="Disordered" evidence="1">
    <location>
        <begin position="63"/>
        <end position="82"/>
    </location>
</feature>
<gene>
    <name evidence="2" type="ORF">R1sor_026537</name>
</gene>
<protein>
    <submittedName>
        <fullName evidence="2">Uncharacterized protein</fullName>
    </submittedName>
</protein>